<dbReference type="GO" id="GO:0010468">
    <property type="term" value="P:regulation of gene expression"/>
    <property type="evidence" value="ECO:0007669"/>
    <property type="project" value="TreeGrafter"/>
</dbReference>
<evidence type="ECO:0000256" key="3">
    <source>
        <dbReference type="ARBA" id="ARBA00012177"/>
    </source>
</evidence>
<dbReference type="HAMAP" id="MF_00104">
    <property type="entry name" value="RNase_III"/>
    <property type="match status" value="1"/>
</dbReference>
<feature type="compositionally biased region" description="Basic and acidic residues" evidence="8">
    <location>
        <begin position="204"/>
        <end position="222"/>
    </location>
</feature>
<dbReference type="PANTHER" id="PTHR11207:SF0">
    <property type="entry name" value="RIBONUCLEASE 3"/>
    <property type="match status" value="1"/>
</dbReference>
<accession>A0A7G9YUR5</accession>
<dbReference type="SUPFAM" id="SSF69065">
    <property type="entry name" value="RNase III domain-like"/>
    <property type="match status" value="1"/>
</dbReference>
<reference evidence="11" key="1">
    <citation type="submission" date="2020-06" db="EMBL/GenBank/DDBJ databases">
        <title>Unique genomic features of the anaerobic methanotrophic archaea.</title>
        <authorList>
            <person name="Chadwick G.L."/>
            <person name="Skennerton C.T."/>
            <person name="Laso-Perez R."/>
            <person name="Leu A.O."/>
            <person name="Speth D.R."/>
            <person name="Yu H."/>
            <person name="Morgan-Lang C."/>
            <person name="Hatzenpichler R."/>
            <person name="Goudeau D."/>
            <person name="Malmstrom R."/>
            <person name="Brazelton W.J."/>
            <person name="Woyke T."/>
            <person name="Hallam S.J."/>
            <person name="Tyson G.W."/>
            <person name="Wegener G."/>
            <person name="Boetius A."/>
            <person name="Orphan V."/>
        </authorList>
    </citation>
    <scope>NUCLEOTIDE SEQUENCE</scope>
</reference>
<dbReference type="InterPro" id="IPR000999">
    <property type="entry name" value="RNase_III_dom"/>
</dbReference>
<feature type="region of interest" description="Disordered" evidence="8">
    <location>
        <begin position="204"/>
        <end position="228"/>
    </location>
</feature>
<dbReference type="SMART" id="SM00535">
    <property type="entry name" value="RIBOc"/>
    <property type="match status" value="1"/>
</dbReference>
<dbReference type="InterPro" id="IPR011907">
    <property type="entry name" value="RNase_III"/>
</dbReference>
<dbReference type="NCBIfam" id="TIGR02191">
    <property type="entry name" value="RNaseIII"/>
    <property type="match status" value="1"/>
</dbReference>
<dbReference type="SMART" id="SM00358">
    <property type="entry name" value="DSRM"/>
    <property type="match status" value="1"/>
</dbReference>
<name>A0A7G9YUR5_9EURY</name>
<evidence type="ECO:0000256" key="4">
    <source>
        <dbReference type="ARBA" id="ARBA00022722"/>
    </source>
</evidence>
<evidence type="ECO:0000256" key="8">
    <source>
        <dbReference type="SAM" id="MobiDB-lite"/>
    </source>
</evidence>
<dbReference type="InterPro" id="IPR014720">
    <property type="entry name" value="dsRBD_dom"/>
</dbReference>
<dbReference type="Gene3D" id="1.10.1520.10">
    <property type="entry name" value="Ribonuclease III domain"/>
    <property type="match status" value="1"/>
</dbReference>
<dbReference type="Gene3D" id="3.30.160.20">
    <property type="match status" value="1"/>
</dbReference>
<keyword evidence="6 11" id="KW-0378">Hydrolase</keyword>
<organism evidence="11">
    <name type="scientific">Candidatus Methanophagaceae archaeon ANME-1 ERB6</name>
    <dbReference type="NCBI Taxonomy" id="2759912"/>
    <lineage>
        <taxon>Archaea</taxon>
        <taxon>Methanobacteriati</taxon>
        <taxon>Methanobacteriota</taxon>
        <taxon>Stenosarchaea group</taxon>
        <taxon>Methanomicrobia</taxon>
        <taxon>Candidatus Methanophagales</taxon>
        <taxon>Candidatus Methanophagaceae</taxon>
    </lineage>
</organism>
<protein>
    <recommendedName>
        <fullName evidence="3">ribonuclease III</fullName>
        <ecNumber evidence="3">3.1.26.3</ecNumber>
    </recommendedName>
</protein>
<comment type="catalytic activity">
    <reaction evidence="1">
        <text>Endonucleolytic cleavage to 5'-phosphomonoester.</text>
        <dbReference type="EC" id="3.1.26.3"/>
    </reaction>
</comment>
<dbReference type="EMBL" id="MT631477">
    <property type="protein sequence ID" value="QNO51749.1"/>
    <property type="molecule type" value="Genomic_DNA"/>
</dbReference>
<dbReference type="InterPro" id="IPR036389">
    <property type="entry name" value="RNase_III_sf"/>
</dbReference>
<gene>
    <name evidence="11" type="primary">rnc</name>
    <name evidence="11" type="ORF">LBHPMFOL_00018</name>
</gene>
<feature type="domain" description="RNase III" evidence="10">
    <location>
        <begin position="4"/>
        <end position="129"/>
    </location>
</feature>
<evidence type="ECO:0000256" key="7">
    <source>
        <dbReference type="ARBA" id="ARBA00022884"/>
    </source>
</evidence>
<proteinExistence type="inferred from homology"/>
<dbReference type="AlphaFoldDB" id="A0A7G9YUR5"/>
<dbReference type="Pfam" id="PF14622">
    <property type="entry name" value="Ribonucleas_3_3"/>
    <property type="match status" value="1"/>
</dbReference>
<feature type="domain" description="DRBM" evidence="9">
    <location>
        <begin position="156"/>
        <end position="227"/>
    </location>
</feature>
<dbReference type="CDD" id="cd00593">
    <property type="entry name" value="RIBOc"/>
    <property type="match status" value="1"/>
</dbReference>
<evidence type="ECO:0000256" key="2">
    <source>
        <dbReference type="ARBA" id="ARBA00010183"/>
    </source>
</evidence>
<evidence type="ECO:0000259" key="10">
    <source>
        <dbReference type="PROSITE" id="PS50142"/>
    </source>
</evidence>
<comment type="similarity">
    <text evidence="2">Belongs to the ribonuclease III family.</text>
</comment>
<dbReference type="PANTHER" id="PTHR11207">
    <property type="entry name" value="RIBONUCLEASE III"/>
    <property type="match status" value="1"/>
</dbReference>
<dbReference type="PROSITE" id="PS50137">
    <property type="entry name" value="DS_RBD"/>
    <property type="match status" value="1"/>
</dbReference>
<evidence type="ECO:0000259" key="9">
    <source>
        <dbReference type="PROSITE" id="PS50137"/>
    </source>
</evidence>
<evidence type="ECO:0000313" key="11">
    <source>
        <dbReference type="EMBL" id="QNO51749.1"/>
    </source>
</evidence>
<dbReference type="PROSITE" id="PS50142">
    <property type="entry name" value="RNASE_3_2"/>
    <property type="match status" value="1"/>
</dbReference>
<dbReference type="GO" id="GO:0006364">
    <property type="term" value="P:rRNA processing"/>
    <property type="evidence" value="ECO:0007669"/>
    <property type="project" value="InterPro"/>
</dbReference>
<dbReference type="GO" id="GO:0004525">
    <property type="term" value="F:ribonuclease III activity"/>
    <property type="evidence" value="ECO:0007669"/>
    <property type="project" value="UniProtKB-EC"/>
</dbReference>
<dbReference type="GO" id="GO:0003725">
    <property type="term" value="F:double-stranded RNA binding"/>
    <property type="evidence" value="ECO:0007669"/>
    <property type="project" value="TreeGrafter"/>
</dbReference>
<keyword evidence="4" id="KW-0540">Nuclease</keyword>
<dbReference type="CDD" id="cd10845">
    <property type="entry name" value="DSRM_RNAse_III_family"/>
    <property type="match status" value="1"/>
</dbReference>
<dbReference type="EC" id="3.1.26.3" evidence="3"/>
<keyword evidence="5" id="KW-0255">Endonuclease</keyword>
<evidence type="ECO:0000256" key="1">
    <source>
        <dbReference type="ARBA" id="ARBA00000109"/>
    </source>
</evidence>
<dbReference type="PROSITE" id="PS00517">
    <property type="entry name" value="RNASE_3_1"/>
    <property type="match status" value="1"/>
</dbReference>
<keyword evidence="7" id="KW-0694">RNA-binding</keyword>
<sequence>MIDISVLEKRIGIDFGDKNLLITALVRKSYANENKNFDHNERLEFLGDAVLSLIMAEFFYNNSPGHEGELTVERGSLVNKEKLPIIATEMNLEEHLLIGKGEKMDVKAREKYLGDSLEALIGAIFLEKGYEIAKQFVTDNFSSHMDLVLIENLNNNPKGKFQEEALKRGPENPSYKVLDEWGPDKNNDKHFRIGLFLKDEKVAEGEGTNTKEAEKKAAEKGLDLLSWS</sequence>
<dbReference type="Pfam" id="PF00035">
    <property type="entry name" value="dsrm"/>
    <property type="match status" value="1"/>
</dbReference>
<evidence type="ECO:0000256" key="5">
    <source>
        <dbReference type="ARBA" id="ARBA00022759"/>
    </source>
</evidence>
<dbReference type="FunFam" id="1.10.1520.10:FF:000001">
    <property type="entry name" value="Ribonuclease 3"/>
    <property type="match status" value="1"/>
</dbReference>
<dbReference type="SUPFAM" id="SSF54768">
    <property type="entry name" value="dsRNA-binding domain-like"/>
    <property type="match status" value="1"/>
</dbReference>
<evidence type="ECO:0000256" key="6">
    <source>
        <dbReference type="ARBA" id="ARBA00022801"/>
    </source>
</evidence>